<dbReference type="CDD" id="cd01335">
    <property type="entry name" value="Radical_SAM"/>
    <property type="match status" value="1"/>
</dbReference>
<keyword evidence="6" id="KW-0411">Iron-sulfur</keyword>
<dbReference type="GO" id="GO:0046872">
    <property type="term" value="F:metal ion binding"/>
    <property type="evidence" value="ECO:0007669"/>
    <property type="project" value="UniProtKB-KW"/>
</dbReference>
<accession>A0A432AY07</accession>
<dbReference type="InterPro" id="IPR013785">
    <property type="entry name" value="Aldolase_TIM"/>
</dbReference>
<evidence type="ECO:0000313" key="8">
    <source>
        <dbReference type="EMBL" id="RTY39982.1"/>
    </source>
</evidence>
<keyword evidence="4" id="KW-0479">Metal-binding</keyword>
<dbReference type="SFLD" id="SFLDG01067">
    <property type="entry name" value="SPASM/twitch_domain_containing"/>
    <property type="match status" value="1"/>
</dbReference>
<dbReference type="PANTHER" id="PTHR43787">
    <property type="entry name" value="FEMO COFACTOR BIOSYNTHESIS PROTEIN NIFB-RELATED"/>
    <property type="match status" value="1"/>
</dbReference>
<evidence type="ECO:0000256" key="1">
    <source>
        <dbReference type="ARBA" id="ARBA00001966"/>
    </source>
</evidence>
<keyword evidence="2" id="KW-0004">4Fe-4S</keyword>
<dbReference type="InterPro" id="IPR058240">
    <property type="entry name" value="rSAM_sf"/>
</dbReference>
<dbReference type="GO" id="GO:0051539">
    <property type="term" value="F:4 iron, 4 sulfur cluster binding"/>
    <property type="evidence" value="ECO:0007669"/>
    <property type="project" value="UniProtKB-KW"/>
</dbReference>
<dbReference type="EMBL" id="RXYK01000001">
    <property type="protein sequence ID" value="RTY39982.1"/>
    <property type="molecule type" value="Genomic_DNA"/>
</dbReference>
<name>A0A432AY07_CHLPH</name>
<dbReference type="Pfam" id="PF04055">
    <property type="entry name" value="Radical_SAM"/>
    <property type="match status" value="1"/>
</dbReference>
<dbReference type="GO" id="GO:0003824">
    <property type="term" value="F:catalytic activity"/>
    <property type="evidence" value="ECO:0007669"/>
    <property type="project" value="InterPro"/>
</dbReference>
<keyword evidence="5" id="KW-0408">Iron</keyword>
<evidence type="ECO:0000256" key="6">
    <source>
        <dbReference type="ARBA" id="ARBA00023014"/>
    </source>
</evidence>
<dbReference type="SFLD" id="SFLDG01386">
    <property type="entry name" value="main_SPASM_domain-containing"/>
    <property type="match status" value="1"/>
</dbReference>
<dbReference type="AlphaFoldDB" id="A0A432AY07"/>
<comment type="caution">
    <text evidence="8">The sequence shown here is derived from an EMBL/GenBank/DDBJ whole genome shotgun (WGS) entry which is preliminary data.</text>
</comment>
<dbReference type="Proteomes" id="UP000279908">
    <property type="component" value="Unassembled WGS sequence"/>
</dbReference>
<evidence type="ECO:0000256" key="2">
    <source>
        <dbReference type="ARBA" id="ARBA00022485"/>
    </source>
</evidence>
<evidence type="ECO:0000313" key="9">
    <source>
        <dbReference type="Proteomes" id="UP000279908"/>
    </source>
</evidence>
<dbReference type="PROSITE" id="PS51918">
    <property type="entry name" value="RADICAL_SAM"/>
    <property type="match status" value="1"/>
</dbReference>
<feature type="domain" description="Radical SAM core" evidence="7">
    <location>
        <begin position="87"/>
        <end position="315"/>
    </location>
</feature>
<dbReference type="InterPro" id="IPR023885">
    <property type="entry name" value="4Fe4S-binding_SPASM_dom"/>
</dbReference>
<gene>
    <name evidence="8" type="ORF">EKD02_00875</name>
</gene>
<dbReference type="NCBIfam" id="TIGR04085">
    <property type="entry name" value="rSAM_more_4Fe4S"/>
    <property type="match status" value="1"/>
</dbReference>
<keyword evidence="3" id="KW-0949">S-adenosyl-L-methionine</keyword>
<evidence type="ECO:0000259" key="7">
    <source>
        <dbReference type="PROSITE" id="PS51918"/>
    </source>
</evidence>
<dbReference type="SFLD" id="SFLDS00029">
    <property type="entry name" value="Radical_SAM"/>
    <property type="match status" value="1"/>
</dbReference>
<proteinExistence type="predicted"/>
<sequence length="485" mass="54588">MMRWSRYNTLQKTARNRFLAYNALSNTMLELDAEHFEILSGLGDNGMIGAGHDSEFNALLEEYGFMANPEHERLSLMTMRNKRNSIAYDSSNLSLTICPTLACNFTCPYCFEHSQGDMSSMSTSTQNALVDFIRSFENARKLNVGWYGGEPTLAFDTIVSLSAAFEKLDSIYESAGMVTNGYLLDRRKSEMLNDLKINHVQITLDGNRTTHDARRMLRGGQGTFDVILRNIETLLTSSYKGDCSVRVNIDRTNRDEFLLLHNELTTRLGKSVRLFIYPGRVENSATHSYGQQVALNTKEWSDFILDSYWNGGVHPVKGLYPVSSGESFCIANSQYGYVIGPQGELYKCWEDVGRDDLLAGSIADRTNLFSQDTTSRYMIGTDPYDNQECIDCSVFPICGGGCVNRRLRSFQFGESGLPICSPYKDSLPEHLEAYHDAWLSREVKLNLLSEVSVVPKWNGYRVIRSGETTDMASEPLKNMIASNNN</sequence>
<dbReference type="InterPro" id="IPR007197">
    <property type="entry name" value="rSAM"/>
</dbReference>
<reference evidence="8 9" key="1">
    <citation type="submission" date="2018-12" db="EMBL/GenBank/DDBJ databases">
        <authorList>
            <person name="Lunina O.N."/>
            <person name="Grouzdev D.S."/>
            <person name="Gorlenko V.M."/>
            <person name="Savvichev A.S."/>
        </authorList>
    </citation>
    <scope>NUCLEOTIDE SEQUENCE [LARGE SCALE GENOMIC DNA]</scope>
    <source>
        <strain evidence="8 9">BrKhr-17</strain>
    </source>
</reference>
<evidence type="ECO:0000256" key="5">
    <source>
        <dbReference type="ARBA" id="ARBA00023004"/>
    </source>
</evidence>
<organism evidence="8 9">
    <name type="scientific">Chlorobium phaeovibrioides</name>
    <dbReference type="NCBI Taxonomy" id="1094"/>
    <lineage>
        <taxon>Bacteria</taxon>
        <taxon>Pseudomonadati</taxon>
        <taxon>Chlorobiota</taxon>
        <taxon>Chlorobiia</taxon>
        <taxon>Chlorobiales</taxon>
        <taxon>Chlorobiaceae</taxon>
        <taxon>Chlorobium/Pelodictyon group</taxon>
        <taxon>Chlorobium</taxon>
    </lineage>
</organism>
<dbReference type="UniPathway" id="UPA00782"/>
<protein>
    <submittedName>
        <fullName evidence="8">SPASM domain-containing protein</fullName>
    </submittedName>
</protein>
<dbReference type="SUPFAM" id="SSF102114">
    <property type="entry name" value="Radical SAM enzymes"/>
    <property type="match status" value="1"/>
</dbReference>
<evidence type="ECO:0000256" key="3">
    <source>
        <dbReference type="ARBA" id="ARBA00022691"/>
    </source>
</evidence>
<dbReference type="Gene3D" id="3.20.20.70">
    <property type="entry name" value="Aldolase class I"/>
    <property type="match status" value="1"/>
</dbReference>
<dbReference type="PANTHER" id="PTHR43787:SF3">
    <property type="entry name" value="ARYLSULFATASE REGULATORY PROTEIN"/>
    <property type="match status" value="1"/>
</dbReference>
<evidence type="ECO:0000256" key="4">
    <source>
        <dbReference type="ARBA" id="ARBA00022723"/>
    </source>
</evidence>
<comment type="cofactor">
    <cofactor evidence="1">
        <name>[4Fe-4S] cluster</name>
        <dbReference type="ChEBI" id="CHEBI:49883"/>
    </cofactor>
</comment>